<dbReference type="EMBL" id="GDJX01000663">
    <property type="protein sequence ID" value="JAT67273.1"/>
    <property type="molecule type" value="Transcribed_RNA"/>
</dbReference>
<sequence length="382" mass="40710">IIIIIIIISSKLMESELIPGLPDEVARECLARLPRHAFPAARFVSKLWLHEIDSPAFYRLRHSLGLARPVLAVAQMERHRPAPAPAPPKALSYSLAFYDPHSGTWSSPPPAPGGPLPLFCQIAPAGRDLVVLGGWDPSTWSATGRVLVYGLASGSWRRGAPMPGPRRSFFACAASPDGRTVYVAGGHDQEKNALRSALAYDVAGDEWVPLPDMSAERDECGGVFRGEAFHVLGGYPTDAQGQFLSSSEAFDPATGRWTPVAEDTLGPAGQPPKGVAAGAGGRLFRCTVGHVEVLEDRQEGGSTWRKVADLPDPGDGKRALAPCLVWWPGTDNKLTVIGSSRHGGPPSVGYTLELGPGVKWAKEVAPPEEYAGHVQSACCLQI</sequence>
<dbReference type="InterPro" id="IPR006652">
    <property type="entry name" value="Kelch_1"/>
</dbReference>
<evidence type="ECO:0000313" key="2">
    <source>
        <dbReference type="EMBL" id="JAT67273.1"/>
    </source>
</evidence>
<feature type="non-terminal residue" evidence="2">
    <location>
        <position position="1"/>
    </location>
</feature>
<proteinExistence type="predicted"/>
<reference evidence="2" key="1">
    <citation type="submission" date="2015-07" db="EMBL/GenBank/DDBJ databases">
        <title>Transcriptome Assembly of Anthurium amnicola.</title>
        <authorList>
            <person name="Suzuki J."/>
        </authorList>
    </citation>
    <scope>NUCLEOTIDE SEQUENCE</scope>
</reference>
<dbReference type="SMART" id="SM00256">
    <property type="entry name" value="FBOX"/>
    <property type="match status" value="1"/>
</dbReference>
<accession>A0A1D1ZKJ1</accession>
<dbReference type="Pfam" id="PF00646">
    <property type="entry name" value="F-box"/>
    <property type="match status" value="1"/>
</dbReference>
<dbReference type="SMART" id="SM00612">
    <property type="entry name" value="Kelch"/>
    <property type="match status" value="3"/>
</dbReference>
<gene>
    <name evidence="2" type="primary">At1g15670_1</name>
    <name evidence="2" type="ORF">g.51254</name>
</gene>
<dbReference type="PANTHER" id="PTHR46407:SF3">
    <property type="entry name" value="OS02G0208700 PROTEIN"/>
    <property type="match status" value="1"/>
</dbReference>
<dbReference type="InterPro" id="IPR001810">
    <property type="entry name" value="F-box_dom"/>
</dbReference>
<dbReference type="Gene3D" id="2.120.10.80">
    <property type="entry name" value="Kelch-type beta propeller"/>
    <property type="match status" value="1"/>
</dbReference>
<feature type="domain" description="F-box" evidence="1">
    <location>
        <begin position="21"/>
        <end position="61"/>
    </location>
</feature>
<dbReference type="GO" id="GO:0080037">
    <property type="term" value="P:negative regulation of cytokinin-activated signaling pathway"/>
    <property type="evidence" value="ECO:0007669"/>
    <property type="project" value="InterPro"/>
</dbReference>
<dbReference type="SUPFAM" id="SSF117281">
    <property type="entry name" value="Kelch motif"/>
    <property type="match status" value="1"/>
</dbReference>
<dbReference type="Pfam" id="PF01344">
    <property type="entry name" value="Kelch_1"/>
    <property type="match status" value="1"/>
</dbReference>
<protein>
    <submittedName>
        <fullName evidence="2">F-box/kelch-repeat protein At1g15670</fullName>
    </submittedName>
</protein>
<organism evidence="2">
    <name type="scientific">Anthurium amnicola</name>
    <dbReference type="NCBI Taxonomy" id="1678845"/>
    <lineage>
        <taxon>Eukaryota</taxon>
        <taxon>Viridiplantae</taxon>
        <taxon>Streptophyta</taxon>
        <taxon>Embryophyta</taxon>
        <taxon>Tracheophyta</taxon>
        <taxon>Spermatophyta</taxon>
        <taxon>Magnoliopsida</taxon>
        <taxon>Liliopsida</taxon>
        <taxon>Araceae</taxon>
        <taxon>Pothoideae</taxon>
        <taxon>Potheae</taxon>
        <taxon>Anthurium</taxon>
    </lineage>
</organism>
<evidence type="ECO:0000259" key="1">
    <source>
        <dbReference type="SMART" id="SM00256"/>
    </source>
</evidence>
<dbReference type="InterPro" id="IPR036047">
    <property type="entry name" value="F-box-like_dom_sf"/>
</dbReference>
<dbReference type="CDD" id="cd22152">
    <property type="entry name" value="F-box_AtAFR-like"/>
    <property type="match status" value="1"/>
</dbReference>
<dbReference type="SUPFAM" id="SSF81383">
    <property type="entry name" value="F-box domain"/>
    <property type="match status" value="1"/>
</dbReference>
<dbReference type="GO" id="GO:2000762">
    <property type="term" value="P:regulation of phenylpropanoid metabolic process"/>
    <property type="evidence" value="ECO:0007669"/>
    <property type="project" value="InterPro"/>
</dbReference>
<dbReference type="InterPro" id="IPR015915">
    <property type="entry name" value="Kelch-typ_b-propeller"/>
</dbReference>
<dbReference type="AlphaFoldDB" id="A0A1D1ZKJ1"/>
<dbReference type="PANTHER" id="PTHR46407">
    <property type="entry name" value="OS02G0208700 PROTEIN"/>
    <property type="match status" value="1"/>
</dbReference>
<dbReference type="InterPro" id="IPR044595">
    <property type="entry name" value="KMD1-4"/>
</dbReference>
<name>A0A1D1ZKJ1_9ARAE</name>